<accession>A0A8X6IIE7</accession>
<dbReference type="Proteomes" id="UP000887116">
    <property type="component" value="Unassembled WGS sequence"/>
</dbReference>
<proteinExistence type="predicted"/>
<evidence type="ECO:0000313" key="2">
    <source>
        <dbReference type="Proteomes" id="UP000887116"/>
    </source>
</evidence>
<gene>
    <name evidence="1" type="ORF">TNCT_612241</name>
</gene>
<sequence length="107" mass="11990">MPCLGRRRRETIGASRDKSSLRDLTHSIISSNKDSCLFRNNYWTSCESELVIPVPFTRIVFYIGTCAGSSMVPTQATWNASNLRSSIIKAASLGEQMIPFTNSEIIW</sequence>
<organism evidence="1 2">
    <name type="scientific">Trichonephila clavata</name>
    <name type="common">Joro spider</name>
    <name type="synonym">Nephila clavata</name>
    <dbReference type="NCBI Taxonomy" id="2740835"/>
    <lineage>
        <taxon>Eukaryota</taxon>
        <taxon>Metazoa</taxon>
        <taxon>Ecdysozoa</taxon>
        <taxon>Arthropoda</taxon>
        <taxon>Chelicerata</taxon>
        <taxon>Arachnida</taxon>
        <taxon>Araneae</taxon>
        <taxon>Araneomorphae</taxon>
        <taxon>Entelegynae</taxon>
        <taxon>Araneoidea</taxon>
        <taxon>Nephilidae</taxon>
        <taxon>Trichonephila</taxon>
    </lineage>
</organism>
<dbReference type="EMBL" id="BMAO01035699">
    <property type="protein sequence ID" value="GFR05325.1"/>
    <property type="molecule type" value="Genomic_DNA"/>
</dbReference>
<evidence type="ECO:0000313" key="1">
    <source>
        <dbReference type="EMBL" id="GFR05325.1"/>
    </source>
</evidence>
<name>A0A8X6IIE7_TRICU</name>
<protein>
    <submittedName>
        <fullName evidence="1">Uncharacterized protein</fullName>
    </submittedName>
</protein>
<dbReference type="AlphaFoldDB" id="A0A8X6IIE7"/>
<keyword evidence="2" id="KW-1185">Reference proteome</keyword>
<comment type="caution">
    <text evidence="1">The sequence shown here is derived from an EMBL/GenBank/DDBJ whole genome shotgun (WGS) entry which is preliminary data.</text>
</comment>
<reference evidence="1" key="1">
    <citation type="submission" date="2020-07" db="EMBL/GenBank/DDBJ databases">
        <title>Multicomponent nature underlies the extraordinary mechanical properties of spider dragline silk.</title>
        <authorList>
            <person name="Kono N."/>
            <person name="Nakamura H."/>
            <person name="Mori M."/>
            <person name="Yoshida Y."/>
            <person name="Ohtoshi R."/>
            <person name="Malay A.D."/>
            <person name="Moran D.A.P."/>
            <person name="Tomita M."/>
            <person name="Numata K."/>
            <person name="Arakawa K."/>
        </authorList>
    </citation>
    <scope>NUCLEOTIDE SEQUENCE</scope>
</reference>